<proteinExistence type="predicted"/>
<dbReference type="AlphaFoldDB" id="A0A3P9KZJ3"/>
<sequence length="75" mass="8028">MFMEDNAPPHGARCVTAGLQDAGVAYIGWPAMTPDLNPIDHVWDPLKQGLDDRTAESACRTCGSGGLVDRLRTTS</sequence>
<reference evidence="1" key="4">
    <citation type="submission" date="2025-09" db="UniProtKB">
        <authorList>
            <consortium name="Ensembl"/>
        </authorList>
    </citation>
    <scope>IDENTIFICATION</scope>
    <source>
        <strain evidence="1">HNI</strain>
    </source>
</reference>
<name>A0A3P9KZJ3_ORYLA</name>
<reference key="1">
    <citation type="journal article" date="2007" name="Nature">
        <title>The medaka draft genome and insights into vertebrate genome evolution.</title>
        <authorList>
            <person name="Kasahara M."/>
            <person name="Naruse K."/>
            <person name="Sasaki S."/>
            <person name="Nakatani Y."/>
            <person name="Qu W."/>
            <person name="Ahsan B."/>
            <person name="Yamada T."/>
            <person name="Nagayasu Y."/>
            <person name="Doi K."/>
            <person name="Kasai Y."/>
            <person name="Jindo T."/>
            <person name="Kobayashi D."/>
            <person name="Shimada A."/>
            <person name="Toyoda A."/>
            <person name="Kuroki Y."/>
            <person name="Fujiyama A."/>
            <person name="Sasaki T."/>
            <person name="Shimizu A."/>
            <person name="Asakawa S."/>
            <person name="Shimizu N."/>
            <person name="Hashimoto S."/>
            <person name="Yang J."/>
            <person name="Lee Y."/>
            <person name="Matsushima K."/>
            <person name="Sugano S."/>
            <person name="Sakaizumi M."/>
            <person name="Narita T."/>
            <person name="Ohishi K."/>
            <person name="Haga S."/>
            <person name="Ohta F."/>
            <person name="Nomoto H."/>
            <person name="Nogata K."/>
            <person name="Morishita T."/>
            <person name="Endo T."/>
            <person name="Shin-I T."/>
            <person name="Takeda H."/>
            <person name="Morishita S."/>
            <person name="Kohara Y."/>
        </authorList>
    </citation>
    <scope>NUCLEOTIDE SEQUENCE [LARGE SCALE GENOMIC DNA]</scope>
    <source>
        <strain>Hd-rR</strain>
    </source>
</reference>
<dbReference type="InterPro" id="IPR036397">
    <property type="entry name" value="RNaseH_sf"/>
</dbReference>
<dbReference type="Proteomes" id="UP000265180">
    <property type="component" value="Chromosome 15"/>
</dbReference>
<dbReference type="Ensembl" id="ENSORLT00020021422.1">
    <property type="protein sequence ID" value="ENSORLP00020013848.1"/>
    <property type="gene ID" value="ENSORLG00020014814.1"/>
</dbReference>
<dbReference type="Gene3D" id="3.30.420.10">
    <property type="entry name" value="Ribonuclease H-like superfamily/Ribonuclease H"/>
    <property type="match status" value="1"/>
</dbReference>
<evidence type="ECO:0000313" key="2">
    <source>
        <dbReference type="Proteomes" id="UP000265180"/>
    </source>
</evidence>
<protein>
    <recommendedName>
        <fullName evidence="3">Tc1-like transposase DDE domain-containing protein</fullName>
    </recommendedName>
</protein>
<evidence type="ECO:0008006" key="3">
    <source>
        <dbReference type="Google" id="ProtNLM"/>
    </source>
</evidence>
<reference evidence="1 2" key="2">
    <citation type="submission" date="2017-04" db="EMBL/GenBank/DDBJ databases">
        <title>CpG methylation of centromeres and impact of large insertions on vertebrate speciation.</title>
        <authorList>
            <person name="Ichikawa K."/>
            <person name="Yoshimura J."/>
            <person name="Morishita S."/>
        </authorList>
    </citation>
    <scope>NUCLEOTIDE SEQUENCE</scope>
    <source>
        <strain evidence="1 2">HNI</strain>
    </source>
</reference>
<organism evidence="1 2">
    <name type="scientific">Oryzias latipes</name>
    <name type="common">Japanese rice fish</name>
    <name type="synonym">Japanese killifish</name>
    <dbReference type="NCBI Taxonomy" id="8090"/>
    <lineage>
        <taxon>Eukaryota</taxon>
        <taxon>Metazoa</taxon>
        <taxon>Chordata</taxon>
        <taxon>Craniata</taxon>
        <taxon>Vertebrata</taxon>
        <taxon>Euteleostomi</taxon>
        <taxon>Actinopterygii</taxon>
        <taxon>Neopterygii</taxon>
        <taxon>Teleostei</taxon>
        <taxon>Neoteleostei</taxon>
        <taxon>Acanthomorphata</taxon>
        <taxon>Ovalentaria</taxon>
        <taxon>Atherinomorphae</taxon>
        <taxon>Beloniformes</taxon>
        <taxon>Adrianichthyidae</taxon>
        <taxon>Oryziinae</taxon>
        <taxon>Oryzias</taxon>
    </lineage>
</organism>
<accession>A0A3P9KZJ3</accession>
<evidence type="ECO:0000313" key="1">
    <source>
        <dbReference type="Ensembl" id="ENSORLP00020013848.1"/>
    </source>
</evidence>
<dbReference type="GO" id="GO:0003676">
    <property type="term" value="F:nucleic acid binding"/>
    <property type="evidence" value="ECO:0007669"/>
    <property type="project" value="InterPro"/>
</dbReference>
<reference evidence="1" key="3">
    <citation type="submission" date="2025-08" db="UniProtKB">
        <authorList>
            <consortium name="Ensembl"/>
        </authorList>
    </citation>
    <scope>IDENTIFICATION</scope>
    <source>
        <strain evidence="1">HNI</strain>
    </source>
</reference>